<dbReference type="PANTHER" id="PTHR42877:SF7">
    <property type="entry name" value="FLAVIN-BINDING MONOOXYGENASE-RELATED"/>
    <property type="match status" value="1"/>
</dbReference>
<organism evidence="2 3">
    <name type="scientific">Lachnellula willkommii</name>
    <dbReference type="NCBI Taxonomy" id="215461"/>
    <lineage>
        <taxon>Eukaryota</taxon>
        <taxon>Fungi</taxon>
        <taxon>Dikarya</taxon>
        <taxon>Ascomycota</taxon>
        <taxon>Pezizomycotina</taxon>
        <taxon>Leotiomycetes</taxon>
        <taxon>Helotiales</taxon>
        <taxon>Lachnaceae</taxon>
        <taxon>Lachnellula</taxon>
    </lineage>
</organism>
<dbReference type="Gene3D" id="3.50.50.60">
    <property type="entry name" value="FAD/NAD(P)-binding domain"/>
    <property type="match status" value="3"/>
</dbReference>
<dbReference type="GO" id="GO:0004497">
    <property type="term" value="F:monooxygenase activity"/>
    <property type="evidence" value="ECO:0007669"/>
    <property type="project" value="UniProtKB-KW"/>
</dbReference>
<dbReference type="Pfam" id="PF13450">
    <property type="entry name" value="NAD_binding_8"/>
    <property type="match status" value="1"/>
</dbReference>
<protein>
    <submittedName>
        <fullName evidence="2">Putative sterigmatocystin biosynthesis monooxygenase</fullName>
    </submittedName>
</protein>
<dbReference type="InterPro" id="IPR036188">
    <property type="entry name" value="FAD/NAD-bd_sf"/>
</dbReference>
<evidence type="ECO:0000313" key="2">
    <source>
        <dbReference type="EMBL" id="TVY87681.1"/>
    </source>
</evidence>
<evidence type="ECO:0000313" key="3">
    <source>
        <dbReference type="Proteomes" id="UP000315522"/>
    </source>
</evidence>
<dbReference type="AlphaFoldDB" id="A0A559M3Y2"/>
<keyword evidence="2" id="KW-0503">Monooxygenase</keyword>
<comment type="caution">
    <text evidence="2">The sequence shown here is derived from an EMBL/GenBank/DDBJ whole genome shotgun (WGS) entry which is preliminary data.</text>
</comment>
<comment type="similarity">
    <text evidence="1">Belongs to the FAD-binding monooxygenase family.</text>
</comment>
<name>A0A559M3Y2_9HELO</name>
<accession>A0A559M3Y2</accession>
<dbReference type="Proteomes" id="UP000315522">
    <property type="component" value="Unassembled WGS sequence"/>
</dbReference>
<reference evidence="2 3" key="1">
    <citation type="submission" date="2018-05" db="EMBL/GenBank/DDBJ databases">
        <title>Genome sequencing and assembly of the regulated plant pathogen Lachnellula willkommii and related sister species for the development of diagnostic species identification markers.</title>
        <authorList>
            <person name="Giroux E."/>
            <person name="Bilodeau G."/>
        </authorList>
    </citation>
    <scope>NUCLEOTIDE SEQUENCE [LARGE SCALE GENOMIC DNA]</scope>
    <source>
        <strain evidence="2 3">CBS 172.35</strain>
    </source>
</reference>
<proteinExistence type="inferred from homology"/>
<dbReference type="SUPFAM" id="SSF51905">
    <property type="entry name" value="FAD/NAD(P)-binding domain"/>
    <property type="match status" value="2"/>
</dbReference>
<sequence>MPDIAAARTGAIEYFQSLLPPGPPKVGESTEAFKHVDDLAYLLSQLPMGTPRRVKVVCVGAGFGGLAVARAVASGSLPGVDLTIYEKNAGVGGTWYENRYPGCACDIPAHNYQFSWAPNPYWKSFYAAQGDIRNYVESVAEQHDLLKYVKLSHKITGAKWVENSQSWKVEVAKTDGRELVVSSSGVTEGESGDSFVEDSDILINASGFFNNWKWPAIPGREACSAKMLHSAAWPADGDQHIDGKVVALIGNGSSGVQILPAIINRVKKVYVHIRSPTWITTGIAEKFAGPGGSNIVFSEEQKKRWADNPEEYLEYRKTVERDMNARFKLYIDHTDEQKAARKFSVGDMTSKLAKNGKEDLLRLLLPDFAVGCRRPTPGNGFLEALSHEKCEVVWGDVASFTPAGILTASGHESKVESIICATGFDLSCAPRFPVTGRDNIDLQKRWLENPEAYLSVTAADMPNYFTIMGPQSPLGHGSLVTSIELVVGYIADLVRKLQTQNYSSLCPKPNIPRAYQRQALAWLERTAWASSCTSTYKNGKADGKLVSLHPGSRLHYFKLLTTPRYEDFDWLSLCSENDLEFAWLASGFTYDEVYKPENVDLTYHFPCCL</sequence>
<keyword evidence="3" id="KW-1185">Reference proteome</keyword>
<evidence type="ECO:0000256" key="1">
    <source>
        <dbReference type="ARBA" id="ARBA00010139"/>
    </source>
</evidence>
<dbReference type="InterPro" id="IPR051209">
    <property type="entry name" value="FAD-bind_Monooxygenase_sf"/>
</dbReference>
<gene>
    <name evidence="2" type="primary">stcW_2</name>
    <name evidence="2" type="ORF">LAWI1_G007767</name>
</gene>
<dbReference type="EMBL" id="QGML01002230">
    <property type="protein sequence ID" value="TVY87681.1"/>
    <property type="molecule type" value="Genomic_DNA"/>
</dbReference>
<keyword evidence="2" id="KW-0560">Oxidoreductase</keyword>
<dbReference type="PANTHER" id="PTHR42877">
    <property type="entry name" value="L-ORNITHINE N(5)-MONOOXYGENASE-RELATED"/>
    <property type="match status" value="1"/>
</dbReference>